<feature type="compositionally biased region" description="Gly residues" evidence="1">
    <location>
        <begin position="123"/>
        <end position="135"/>
    </location>
</feature>
<reference evidence="3 4" key="1">
    <citation type="submission" date="2020-08" db="EMBL/GenBank/DDBJ databases">
        <title>Genomic Encyclopedia of Type Strains, Phase IV (KMG-IV): sequencing the most valuable type-strain genomes for metagenomic binning, comparative biology and taxonomic classification.</title>
        <authorList>
            <person name="Goeker M."/>
        </authorList>
    </citation>
    <scope>NUCLEOTIDE SEQUENCE [LARGE SCALE GENOMIC DNA]</scope>
    <source>
        <strain evidence="3 4">DSM 44197</strain>
    </source>
</reference>
<sequence>MRHRIAVTVATTLLAGAVLSGCSGEERPAAKPSGTVLVPGKPGEPNRTQPAAPAKAPAKPTAAEIRFVQMMIPHHEQAQAMSVLAPQQASDRRVKALAKRIDLAQGGEIAAMQSWLRRNNVGTGAGGHGGHGGHGAKPSADPHANMPGMATPQQMEQLRAARGEAFDKLYLELMITHHQGALTMVKDVLDKGQDVVVQELAREVQSGQLAEIERMRDLQKK</sequence>
<feature type="domain" description="DUF305" evidence="2">
    <location>
        <begin position="64"/>
        <end position="218"/>
    </location>
</feature>
<dbReference type="RefSeq" id="WP_182842131.1">
    <property type="nucleotide sequence ID" value="NZ_BAAALP010000120.1"/>
</dbReference>
<dbReference type="AlphaFoldDB" id="A0A7W3LKD9"/>
<dbReference type="PANTHER" id="PTHR36933:SF1">
    <property type="entry name" value="SLL0788 PROTEIN"/>
    <property type="match status" value="1"/>
</dbReference>
<proteinExistence type="predicted"/>
<evidence type="ECO:0000313" key="4">
    <source>
        <dbReference type="Proteomes" id="UP000572680"/>
    </source>
</evidence>
<gene>
    <name evidence="3" type="ORF">HNR61_001359</name>
</gene>
<evidence type="ECO:0000259" key="2">
    <source>
        <dbReference type="Pfam" id="PF03713"/>
    </source>
</evidence>
<dbReference type="InterPro" id="IPR005183">
    <property type="entry name" value="DUF305_CopM-like"/>
</dbReference>
<dbReference type="PANTHER" id="PTHR36933">
    <property type="entry name" value="SLL0788 PROTEIN"/>
    <property type="match status" value="1"/>
</dbReference>
<dbReference type="InterPro" id="IPR012347">
    <property type="entry name" value="Ferritin-like"/>
</dbReference>
<dbReference type="EMBL" id="JACJIA010000001">
    <property type="protein sequence ID" value="MBA8949761.1"/>
    <property type="molecule type" value="Genomic_DNA"/>
</dbReference>
<protein>
    <submittedName>
        <fullName evidence="3">Uncharacterized protein (DUF305 family)</fullName>
    </submittedName>
</protein>
<dbReference type="Pfam" id="PF03713">
    <property type="entry name" value="DUF305"/>
    <property type="match status" value="1"/>
</dbReference>
<organism evidence="3 4">
    <name type="scientific">Actinomadura namibiensis</name>
    <dbReference type="NCBI Taxonomy" id="182080"/>
    <lineage>
        <taxon>Bacteria</taxon>
        <taxon>Bacillati</taxon>
        <taxon>Actinomycetota</taxon>
        <taxon>Actinomycetes</taxon>
        <taxon>Streptosporangiales</taxon>
        <taxon>Thermomonosporaceae</taxon>
        <taxon>Actinomadura</taxon>
    </lineage>
</organism>
<dbReference type="Gene3D" id="1.20.1260.10">
    <property type="match status" value="1"/>
</dbReference>
<feature type="region of interest" description="Disordered" evidence="1">
    <location>
        <begin position="23"/>
        <end position="58"/>
    </location>
</feature>
<comment type="caution">
    <text evidence="3">The sequence shown here is derived from an EMBL/GenBank/DDBJ whole genome shotgun (WGS) entry which is preliminary data.</text>
</comment>
<evidence type="ECO:0000256" key="1">
    <source>
        <dbReference type="SAM" id="MobiDB-lite"/>
    </source>
</evidence>
<dbReference type="Proteomes" id="UP000572680">
    <property type="component" value="Unassembled WGS sequence"/>
</dbReference>
<feature type="region of interest" description="Disordered" evidence="1">
    <location>
        <begin position="120"/>
        <end position="145"/>
    </location>
</feature>
<accession>A0A7W3LKD9</accession>
<name>A0A7W3LKD9_ACTNM</name>
<dbReference type="PROSITE" id="PS51257">
    <property type="entry name" value="PROKAR_LIPOPROTEIN"/>
    <property type="match status" value="1"/>
</dbReference>
<evidence type="ECO:0000313" key="3">
    <source>
        <dbReference type="EMBL" id="MBA8949761.1"/>
    </source>
</evidence>
<keyword evidence="4" id="KW-1185">Reference proteome</keyword>